<dbReference type="RefSeq" id="WP_283415955.1">
    <property type="nucleotide sequence ID" value="NZ_FXUO01000002.1"/>
</dbReference>
<protein>
    <submittedName>
        <fullName evidence="1">Uncharacterized protein</fullName>
    </submittedName>
</protein>
<comment type="caution">
    <text evidence="1">The sequence shown here is derived from an EMBL/GenBank/DDBJ whole genome shotgun (WGS) entry which is preliminary data.</text>
</comment>
<organism evidence="1 2">
    <name type="scientific">Epilithonimonas pallida</name>
    <dbReference type="NCBI Taxonomy" id="373671"/>
    <lineage>
        <taxon>Bacteria</taxon>
        <taxon>Pseudomonadati</taxon>
        <taxon>Bacteroidota</taxon>
        <taxon>Flavobacteriia</taxon>
        <taxon>Flavobacteriales</taxon>
        <taxon>Weeksellaceae</taxon>
        <taxon>Chryseobacterium group</taxon>
        <taxon>Epilithonimonas</taxon>
    </lineage>
</organism>
<name>A0ABY1R1X0_9FLAO</name>
<dbReference type="EMBL" id="FXUO01000002">
    <property type="protein sequence ID" value="SMP90878.1"/>
    <property type="molecule type" value="Genomic_DNA"/>
</dbReference>
<evidence type="ECO:0000313" key="1">
    <source>
        <dbReference type="EMBL" id="SMP90878.1"/>
    </source>
</evidence>
<reference evidence="1 2" key="1">
    <citation type="submission" date="2017-05" db="EMBL/GenBank/DDBJ databases">
        <authorList>
            <person name="Varghese N."/>
            <person name="Submissions S."/>
        </authorList>
    </citation>
    <scope>NUCLEOTIDE SEQUENCE [LARGE SCALE GENOMIC DNA]</scope>
    <source>
        <strain evidence="1 2">DSM 18015</strain>
    </source>
</reference>
<evidence type="ECO:0000313" key="2">
    <source>
        <dbReference type="Proteomes" id="UP001158050"/>
    </source>
</evidence>
<proteinExistence type="predicted"/>
<keyword evidence="2" id="KW-1185">Reference proteome</keyword>
<dbReference type="Proteomes" id="UP001158050">
    <property type="component" value="Unassembled WGS sequence"/>
</dbReference>
<accession>A0ABY1R1X0</accession>
<sequence>MPKINCKCGNIIRLNDIPNVNELHIISDIDFEQFWNDDEDFVKIEDVASQMKLVVKCNNCCRLYIYENGMNEEPIIYQLEKGQWNKMM</sequence>
<gene>
    <name evidence="1" type="ORF">SAMN05421679_102472</name>
</gene>